<comment type="caution">
    <text evidence="8">The sequence shown here is derived from an EMBL/GenBank/DDBJ whole genome shotgun (WGS) entry which is preliminary data.</text>
</comment>
<dbReference type="PANTHER" id="PTHR42926:SF1">
    <property type="entry name" value="CIRCADIAN CLOCK OSCILLATOR PROTEIN KAIC 1"/>
    <property type="match status" value="1"/>
</dbReference>
<dbReference type="InterPro" id="IPR010624">
    <property type="entry name" value="KaiC_dom"/>
</dbReference>
<dbReference type="InterPro" id="IPR027417">
    <property type="entry name" value="P-loop_NTPase"/>
</dbReference>
<dbReference type="RefSeq" id="WP_246145782.1">
    <property type="nucleotide sequence ID" value="NZ_BKAG01000045.1"/>
</dbReference>
<keyword evidence="2" id="KW-0597">Phosphoprotein</keyword>
<evidence type="ECO:0000256" key="2">
    <source>
        <dbReference type="ARBA" id="ARBA00022553"/>
    </source>
</evidence>
<dbReference type="GO" id="GO:0005524">
    <property type="term" value="F:ATP binding"/>
    <property type="evidence" value="ECO:0007669"/>
    <property type="project" value="InterPro"/>
</dbReference>
<keyword evidence="4" id="KW-0677">Repeat</keyword>
<reference evidence="8 9" key="1">
    <citation type="submission" date="2019-07" db="EMBL/GenBank/DDBJ databases">
        <title>Whole genome shotgun sequence of Brevifollis gellanilyticus NBRC 108608.</title>
        <authorList>
            <person name="Hosoyama A."/>
            <person name="Uohara A."/>
            <person name="Ohji S."/>
            <person name="Ichikawa N."/>
        </authorList>
    </citation>
    <scope>NUCLEOTIDE SEQUENCE [LARGE SCALE GENOMIC DNA]</scope>
    <source>
        <strain evidence="8 9">NBRC 108608</strain>
    </source>
</reference>
<evidence type="ECO:0000313" key="9">
    <source>
        <dbReference type="Proteomes" id="UP000321577"/>
    </source>
</evidence>
<dbReference type="GO" id="GO:0016787">
    <property type="term" value="F:hydrolase activity"/>
    <property type="evidence" value="ECO:0007669"/>
    <property type="project" value="UniProtKB-KW"/>
</dbReference>
<dbReference type="PROSITE" id="PS51146">
    <property type="entry name" value="KAIC"/>
    <property type="match status" value="2"/>
</dbReference>
<dbReference type="AlphaFoldDB" id="A0A512MET3"/>
<evidence type="ECO:0000256" key="1">
    <source>
        <dbReference type="ARBA" id="ARBA00012513"/>
    </source>
</evidence>
<dbReference type="Proteomes" id="UP000321577">
    <property type="component" value="Unassembled WGS sequence"/>
</dbReference>
<name>A0A512MET3_9BACT</name>
<proteinExistence type="predicted"/>
<dbReference type="PIRSF" id="PIRSF039117">
    <property type="entry name" value="KaiC"/>
    <property type="match status" value="1"/>
</dbReference>
<dbReference type="Gene3D" id="3.40.50.300">
    <property type="entry name" value="P-loop containing nucleotide triphosphate hydrolases"/>
    <property type="match status" value="2"/>
</dbReference>
<protein>
    <recommendedName>
        <fullName evidence="1">non-specific serine/threonine protein kinase</fullName>
        <ecNumber evidence="1">2.7.11.1</ecNumber>
    </recommendedName>
</protein>
<dbReference type="Pfam" id="PF06745">
    <property type="entry name" value="ATPase"/>
    <property type="match status" value="2"/>
</dbReference>
<accession>A0A512MET3</accession>
<dbReference type="PANTHER" id="PTHR42926">
    <property type="match status" value="1"/>
</dbReference>
<dbReference type="EC" id="2.7.11.1" evidence="1"/>
<gene>
    <name evidence="8" type="ORF">BGE01nite_45360</name>
</gene>
<feature type="domain" description="KaiC" evidence="7">
    <location>
        <begin position="15"/>
        <end position="254"/>
    </location>
</feature>
<dbReference type="InterPro" id="IPR051347">
    <property type="entry name" value="Circadian_clock_KaiC-rel"/>
</dbReference>
<dbReference type="InterPro" id="IPR003593">
    <property type="entry name" value="AAA+_ATPase"/>
</dbReference>
<dbReference type="InterPro" id="IPR030665">
    <property type="entry name" value="KaiC"/>
</dbReference>
<keyword evidence="3" id="KW-0808">Transferase</keyword>
<evidence type="ECO:0000256" key="3">
    <source>
        <dbReference type="ARBA" id="ARBA00022679"/>
    </source>
</evidence>
<keyword evidence="5" id="KW-0418">Kinase</keyword>
<organism evidence="8 9">
    <name type="scientific">Brevifollis gellanilyticus</name>
    <dbReference type="NCBI Taxonomy" id="748831"/>
    <lineage>
        <taxon>Bacteria</taxon>
        <taxon>Pseudomonadati</taxon>
        <taxon>Verrucomicrobiota</taxon>
        <taxon>Verrucomicrobiia</taxon>
        <taxon>Verrucomicrobiales</taxon>
        <taxon>Verrucomicrobiaceae</taxon>
    </lineage>
</organism>
<evidence type="ECO:0000256" key="5">
    <source>
        <dbReference type="ARBA" id="ARBA00022777"/>
    </source>
</evidence>
<dbReference type="SMART" id="SM00382">
    <property type="entry name" value="AAA"/>
    <property type="match status" value="2"/>
</dbReference>
<keyword evidence="9" id="KW-1185">Reference proteome</keyword>
<dbReference type="EMBL" id="BKAG01000045">
    <property type="protein sequence ID" value="GEP45245.1"/>
    <property type="molecule type" value="Genomic_DNA"/>
</dbReference>
<dbReference type="GO" id="GO:0004674">
    <property type="term" value="F:protein serine/threonine kinase activity"/>
    <property type="evidence" value="ECO:0007669"/>
    <property type="project" value="UniProtKB-EC"/>
</dbReference>
<dbReference type="CDD" id="cd19488">
    <property type="entry name" value="KaiC-like_N"/>
    <property type="match status" value="1"/>
</dbReference>
<dbReference type="SUPFAM" id="SSF52540">
    <property type="entry name" value="P-loop containing nucleoside triphosphate hydrolases"/>
    <property type="match status" value="2"/>
</dbReference>
<feature type="domain" description="KaiC" evidence="7">
    <location>
        <begin position="256"/>
        <end position="487"/>
    </location>
</feature>
<keyword evidence="6" id="KW-0378">Hydrolase</keyword>
<evidence type="ECO:0000259" key="7">
    <source>
        <dbReference type="PROSITE" id="PS51146"/>
    </source>
</evidence>
<evidence type="ECO:0000256" key="6">
    <source>
        <dbReference type="ARBA" id="ARBA00022801"/>
    </source>
</evidence>
<dbReference type="InterPro" id="IPR014774">
    <property type="entry name" value="KaiC-like_dom"/>
</dbReference>
<evidence type="ECO:0000256" key="4">
    <source>
        <dbReference type="ARBA" id="ARBA00022737"/>
    </source>
</evidence>
<sequence length="514" mass="56420">MTSAPIPAPIEPQSNRCPMGVEGLDNILHGGLPKDRLYLIQGDPGVGKTTMAMQFLMAGAAQGEKGLYITLSETREEIDIVANSHGWNLHNIEFYELSAIEAQIRHDSTSTFFHPSEVELSKMTDALVAEVTRLNPSRVVFDSLSEMRMLAETPLRYRRQILQLKQFFAGRKCTVLLLDDRSSGPGDLQVESIAHGVLAFQRTTPDYGISRRQMSVVKIRGSQFREGYHDFILRKGGMEIFPRLVAGDHHRDFARENFASGIPQLDSLLGGGLGRGTTNMFMGPPGTGKSTMAVKFAVTAAERGEKARLFVFDETIGTLMDRARHLGMALEPHVASGMITIDQVDPAEISPGEMAHRIRKAVENGARMIVLDSINGYLNTMPVERDLTLQLHELLAYLNQQGVVSIMILAQQGLVGMMQSTVDLTYLADTVVLMRFFEARGVVKQAISVIKKRNGDHERAIREVTVGKDGIILGEPLRELQGVLSGVPSFMHAGQGHEAEPANLAVPCPPVTQA</sequence>
<evidence type="ECO:0000313" key="8">
    <source>
        <dbReference type="EMBL" id="GEP45245.1"/>
    </source>
</evidence>